<dbReference type="Gene3D" id="3.90.70.50">
    <property type="entry name" value="Peptidase C10, streptopain"/>
    <property type="match status" value="1"/>
</dbReference>
<proteinExistence type="predicted"/>
<dbReference type="SUPFAM" id="SSF54001">
    <property type="entry name" value="Cysteine proteinases"/>
    <property type="match status" value="1"/>
</dbReference>
<reference evidence="1" key="1">
    <citation type="journal article" date="2013" name="Environ. Microbiol.">
        <title>Microbiota from the distal guts of lean and obese adolescents exhibit partial functional redundancy besides clear differences in community structure.</title>
        <authorList>
            <person name="Ferrer M."/>
            <person name="Ruiz A."/>
            <person name="Lanza F."/>
            <person name="Haange S.B."/>
            <person name="Oberbach A."/>
            <person name="Till H."/>
            <person name="Bargiela R."/>
            <person name="Campoy C."/>
            <person name="Segura M.T."/>
            <person name="Richter M."/>
            <person name="von Bergen M."/>
            <person name="Seifert J."/>
            <person name="Suarez A."/>
        </authorList>
    </citation>
    <scope>NUCLEOTIDE SEQUENCE</scope>
</reference>
<dbReference type="InterPro" id="IPR044934">
    <property type="entry name" value="Streptopain_sf"/>
</dbReference>
<dbReference type="InterPro" id="IPR038765">
    <property type="entry name" value="Papain-like_cys_pep_sf"/>
</dbReference>
<comment type="caution">
    <text evidence="1">The sequence shown here is derived from an EMBL/GenBank/DDBJ whole genome shotgun (WGS) entry which is preliminary data.</text>
</comment>
<organism evidence="1">
    <name type="scientific">human gut metagenome</name>
    <dbReference type="NCBI Taxonomy" id="408170"/>
    <lineage>
        <taxon>unclassified sequences</taxon>
        <taxon>metagenomes</taxon>
        <taxon>organismal metagenomes</taxon>
    </lineage>
</organism>
<dbReference type="AlphaFoldDB" id="K1SZY3"/>
<sequence>KAVSMLIYAIGVVLNMDYGLDGSSASLKDSRDGLTYVLYKGVNDHTYRDSYVRTMMLDRKKQL</sequence>
<evidence type="ECO:0000313" key="1">
    <source>
        <dbReference type="EMBL" id="EKC60974.1"/>
    </source>
</evidence>
<gene>
    <name evidence="1" type="ORF">OBE_08710</name>
</gene>
<dbReference type="EMBL" id="AJWZ01006014">
    <property type="protein sequence ID" value="EKC60974.1"/>
    <property type="molecule type" value="Genomic_DNA"/>
</dbReference>
<accession>K1SZY3</accession>
<name>K1SZY3_9ZZZZ</name>
<protein>
    <submittedName>
        <fullName evidence="1">Uncharacterized protein</fullName>
    </submittedName>
</protein>
<feature type="non-terminal residue" evidence="1">
    <location>
        <position position="1"/>
    </location>
</feature>